<reference evidence="2 3" key="1">
    <citation type="submission" date="2024-11" db="EMBL/GenBank/DDBJ databases">
        <title>Chromosome-level genome assembly of Eucalyptus globulus Labill. provides insights into its genome evolution.</title>
        <authorList>
            <person name="Li X."/>
        </authorList>
    </citation>
    <scope>NUCLEOTIDE SEQUENCE [LARGE SCALE GENOMIC DNA]</scope>
    <source>
        <strain evidence="2">CL2024</strain>
        <tissue evidence="2">Fresh tender leaves</tissue>
    </source>
</reference>
<dbReference type="AlphaFoldDB" id="A0ABD3LWW6"/>
<feature type="compositionally biased region" description="Polar residues" evidence="1">
    <location>
        <begin position="1"/>
        <end position="10"/>
    </location>
</feature>
<feature type="compositionally biased region" description="Basic and acidic residues" evidence="1">
    <location>
        <begin position="100"/>
        <end position="123"/>
    </location>
</feature>
<organism evidence="2 3">
    <name type="scientific">Eucalyptus globulus</name>
    <name type="common">Tasmanian blue gum</name>
    <dbReference type="NCBI Taxonomy" id="34317"/>
    <lineage>
        <taxon>Eukaryota</taxon>
        <taxon>Viridiplantae</taxon>
        <taxon>Streptophyta</taxon>
        <taxon>Embryophyta</taxon>
        <taxon>Tracheophyta</taxon>
        <taxon>Spermatophyta</taxon>
        <taxon>Magnoliopsida</taxon>
        <taxon>eudicotyledons</taxon>
        <taxon>Gunneridae</taxon>
        <taxon>Pentapetalae</taxon>
        <taxon>rosids</taxon>
        <taxon>malvids</taxon>
        <taxon>Myrtales</taxon>
        <taxon>Myrtaceae</taxon>
        <taxon>Myrtoideae</taxon>
        <taxon>Eucalypteae</taxon>
        <taxon>Eucalyptus</taxon>
    </lineage>
</organism>
<name>A0ABD3LWW6_EUCGL</name>
<evidence type="ECO:0000313" key="2">
    <source>
        <dbReference type="EMBL" id="KAL3755078.1"/>
    </source>
</evidence>
<dbReference type="Proteomes" id="UP001634007">
    <property type="component" value="Unassembled WGS sequence"/>
</dbReference>
<keyword evidence="3" id="KW-1185">Reference proteome</keyword>
<feature type="region of interest" description="Disordered" evidence="1">
    <location>
        <begin position="1"/>
        <end position="149"/>
    </location>
</feature>
<feature type="compositionally biased region" description="Basic and acidic residues" evidence="1">
    <location>
        <begin position="32"/>
        <end position="43"/>
    </location>
</feature>
<feature type="compositionally biased region" description="Basic and acidic residues" evidence="1">
    <location>
        <begin position="53"/>
        <end position="72"/>
    </location>
</feature>
<gene>
    <name evidence="2" type="ORF">ACJRO7_002189</name>
</gene>
<evidence type="ECO:0000313" key="3">
    <source>
        <dbReference type="Proteomes" id="UP001634007"/>
    </source>
</evidence>
<dbReference type="EMBL" id="JBJKBG010000001">
    <property type="protein sequence ID" value="KAL3755078.1"/>
    <property type="molecule type" value="Genomic_DNA"/>
</dbReference>
<comment type="caution">
    <text evidence="2">The sequence shown here is derived from an EMBL/GenBank/DDBJ whole genome shotgun (WGS) entry which is preliminary data.</text>
</comment>
<protein>
    <submittedName>
        <fullName evidence="2">Uncharacterized protein</fullName>
    </submittedName>
</protein>
<feature type="compositionally biased region" description="Polar residues" evidence="1">
    <location>
        <begin position="74"/>
        <end position="87"/>
    </location>
</feature>
<accession>A0ABD3LWW6</accession>
<sequence>MADTETTVSPSAEERPDSDSGENPRIPALAEKPGKVEREDGRETKRRRNCPKALDKVQELARPDHHHPDHHSSFTFDTNFNACSPESTPRFGSFNFCGQAREETERTRGDEEREDQEREREQEQEQEADEEDSSNSPVINGIGKPLEGE</sequence>
<feature type="compositionally biased region" description="Acidic residues" evidence="1">
    <location>
        <begin position="124"/>
        <end position="133"/>
    </location>
</feature>
<evidence type="ECO:0000256" key="1">
    <source>
        <dbReference type="SAM" id="MobiDB-lite"/>
    </source>
</evidence>
<proteinExistence type="predicted"/>